<dbReference type="InterPro" id="IPR036890">
    <property type="entry name" value="HATPase_C_sf"/>
</dbReference>
<feature type="compositionally biased region" description="Polar residues" evidence="3">
    <location>
        <begin position="1"/>
        <end position="11"/>
    </location>
</feature>
<dbReference type="InterPro" id="IPR020568">
    <property type="entry name" value="Ribosomal_Su5_D2-typ_SF"/>
</dbReference>
<sequence length="644" mass="71216">MSAESSTNQSKELVEASEASVTSEQGSAPAIKLLDYEVSRKICVGQVIINLAGACKELIDNSLDAGASVIEIKAKEYGYESLEISDNGTGISPLDFDSLCKPHSTSKISNINDFRSLETFGFRGEALNALSAISTVSITTRCRDCALGTRLQFNHKGEITSRTNVPRQYGTSIIARNLFETFPVRRQEFEKHSRREFCKLLAVVQSFALSRPDVRFLCTSTVGAKRTESLTTPGFNASLGDVIKSLFGAKAEKSDVLKIIHTLPNENITALYNASQQDQAFYSRLRVDGYVSSCEHGSGRTNPDRQFIYINRRPVEYARVCRIVNQIYQQYNKGRYCMLVIFITVPPEHIDVNVSPDKRSVFVEHEKELFALVHSSMLATFTAVQGRYESVEHKASRNFDTDRSFSSTPSSSKKRPLDSSIVGQAAKRRTVSVMKTLEDFSFGKCDKAADVHPNSKEATPVDSSITPLEKSTAQTVEDATVYLPEDDTVCLPTDDTVCLSRNNVSEVVDSFYDSRDKLTLSDFRPSPSQSTPHVYYNGEERKEANSLRDPASVTPFRSKCDDNPGSSGEVEQPNTRPAPRMVVPSAVVEARSMSTSSDVDRKETPADPTFKVPELPGKCTKRSTAPSSPEPAKCPEKRKRKKKG</sequence>
<keyword evidence="5" id="KW-1185">Reference proteome</keyword>
<dbReference type="AlphaFoldDB" id="A0A1I7Z4F3"/>
<dbReference type="PANTHER" id="PTHR10073:SF52">
    <property type="entry name" value="MISMATCH REPAIR ENDONUCLEASE PMS2"/>
    <property type="match status" value="1"/>
</dbReference>
<dbReference type="Gene3D" id="3.30.565.10">
    <property type="entry name" value="Histidine kinase-like ATPase, C-terminal domain"/>
    <property type="match status" value="1"/>
</dbReference>
<accession>A0A1I7Z4F3</accession>
<dbReference type="PANTHER" id="PTHR10073">
    <property type="entry name" value="DNA MISMATCH REPAIR PROTEIN MLH, PMS, MUTL"/>
    <property type="match status" value="1"/>
</dbReference>
<feature type="region of interest" description="Disordered" evidence="3">
    <location>
        <begin position="1"/>
        <end position="21"/>
    </location>
</feature>
<dbReference type="Pfam" id="PF01119">
    <property type="entry name" value="DNA_mis_repair"/>
    <property type="match status" value="1"/>
</dbReference>
<dbReference type="GO" id="GO:0140664">
    <property type="term" value="F:ATP-dependent DNA damage sensor activity"/>
    <property type="evidence" value="ECO:0007669"/>
    <property type="project" value="InterPro"/>
</dbReference>
<evidence type="ECO:0000256" key="2">
    <source>
        <dbReference type="ARBA" id="ARBA00022763"/>
    </source>
</evidence>
<evidence type="ECO:0000313" key="5">
    <source>
        <dbReference type="Proteomes" id="UP000095287"/>
    </source>
</evidence>
<dbReference type="Proteomes" id="UP000095287">
    <property type="component" value="Unplaced"/>
</dbReference>
<dbReference type="InterPro" id="IPR014721">
    <property type="entry name" value="Ribsml_uS5_D2-typ_fold_subgr"/>
</dbReference>
<dbReference type="GO" id="GO:0032389">
    <property type="term" value="C:MutLalpha complex"/>
    <property type="evidence" value="ECO:0007669"/>
    <property type="project" value="TreeGrafter"/>
</dbReference>
<dbReference type="PROSITE" id="PS00058">
    <property type="entry name" value="DNA_MISMATCH_REPAIR_1"/>
    <property type="match status" value="1"/>
</dbReference>
<dbReference type="GO" id="GO:0030983">
    <property type="term" value="F:mismatched DNA binding"/>
    <property type="evidence" value="ECO:0007669"/>
    <property type="project" value="InterPro"/>
</dbReference>
<dbReference type="InterPro" id="IPR038973">
    <property type="entry name" value="MutL/Mlh/Pms-like"/>
</dbReference>
<dbReference type="GO" id="GO:0006298">
    <property type="term" value="P:mismatch repair"/>
    <property type="evidence" value="ECO:0007669"/>
    <property type="project" value="InterPro"/>
</dbReference>
<dbReference type="FunFam" id="3.30.565.10:FF:000017">
    <property type="entry name" value="PMS1 homolog 1, mismatch repair system component"/>
    <property type="match status" value="1"/>
</dbReference>
<feature type="region of interest" description="Disordered" evidence="3">
    <location>
        <begin position="393"/>
        <end position="421"/>
    </location>
</feature>
<dbReference type="GO" id="GO:0016887">
    <property type="term" value="F:ATP hydrolysis activity"/>
    <property type="evidence" value="ECO:0007669"/>
    <property type="project" value="InterPro"/>
</dbReference>
<feature type="region of interest" description="Disordered" evidence="3">
    <location>
        <begin position="521"/>
        <end position="644"/>
    </location>
</feature>
<dbReference type="SMART" id="SM01340">
    <property type="entry name" value="DNA_mis_repair"/>
    <property type="match status" value="1"/>
</dbReference>
<dbReference type="InterPro" id="IPR014762">
    <property type="entry name" value="DNA_mismatch_repair_CS"/>
</dbReference>
<comment type="similarity">
    <text evidence="1">Belongs to the DNA mismatch repair MutL/HexB family.</text>
</comment>
<dbReference type="SUPFAM" id="SSF54211">
    <property type="entry name" value="Ribosomal protein S5 domain 2-like"/>
    <property type="match status" value="1"/>
</dbReference>
<evidence type="ECO:0000259" key="4">
    <source>
        <dbReference type="SMART" id="SM01340"/>
    </source>
</evidence>
<dbReference type="WBParaSite" id="L893_g22676.t1">
    <property type="protein sequence ID" value="L893_g22676.t1"/>
    <property type="gene ID" value="L893_g22676"/>
</dbReference>
<evidence type="ECO:0000256" key="1">
    <source>
        <dbReference type="ARBA" id="ARBA00006082"/>
    </source>
</evidence>
<protein>
    <submittedName>
        <fullName evidence="6">DNA_mis_repair domain-containing protein</fullName>
    </submittedName>
</protein>
<dbReference type="NCBIfam" id="TIGR00585">
    <property type="entry name" value="mutl"/>
    <property type="match status" value="1"/>
</dbReference>
<dbReference type="SUPFAM" id="SSF55874">
    <property type="entry name" value="ATPase domain of HSP90 chaperone/DNA topoisomerase II/histidine kinase"/>
    <property type="match status" value="1"/>
</dbReference>
<organism evidence="5 6">
    <name type="scientific">Steinernema glaseri</name>
    <dbReference type="NCBI Taxonomy" id="37863"/>
    <lineage>
        <taxon>Eukaryota</taxon>
        <taxon>Metazoa</taxon>
        <taxon>Ecdysozoa</taxon>
        <taxon>Nematoda</taxon>
        <taxon>Chromadorea</taxon>
        <taxon>Rhabditida</taxon>
        <taxon>Tylenchina</taxon>
        <taxon>Panagrolaimomorpha</taxon>
        <taxon>Strongyloidoidea</taxon>
        <taxon>Steinernematidae</taxon>
        <taxon>Steinernema</taxon>
    </lineage>
</organism>
<dbReference type="InterPro" id="IPR013507">
    <property type="entry name" value="DNA_mismatch_S5_2-like"/>
</dbReference>
<evidence type="ECO:0000313" key="6">
    <source>
        <dbReference type="WBParaSite" id="L893_g22676.t1"/>
    </source>
</evidence>
<proteinExistence type="inferred from homology"/>
<dbReference type="GO" id="GO:0005524">
    <property type="term" value="F:ATP binding"/>
    <property type="evidence" value="ECO:0007669"/>
    <property type="project" value="InterPro"/>
</dbReference>
<feature type="domain" description="DNA mismatch repair protein S5" evidence="4">
    <location>
        <begin position="243"/>
        <end position="382"/>
    </location>
</feature>
<reference evidence="6" key="1">
    <citation type="submission" date="2016-11" db="UniProtKB">
        <authorList>
            <consortium name="WormBaseParasite"/>
        </authorList>
    </citation>
    <scope>IDENTIFICATION</scope>
</reference>
<dbReference type="CDD" id="cd03484">
    <property type="entry name" value="MutL_Trans_hPMS_2_like"/>
    <property type="match status" value="1"/>
</dbReference>
<evidence type="ECO:0000256" key="3">
    <source>
        <dbReference type="SAM" id="MobiDB-lite"/>
    </source>
</evidence>
<keyword evidence="2" id="KW-0227">DNA damage</keyword>
<dbReference type="CDD" id="cd16926">
    <property type="entry name" value="HATPase_MutL-MLH-PMS-like"/>
    <property type="match status" value="1"/>
</dbReference>
<dbReference type="Pfam" id="PF13589">
    <property type="entry name" value="HATPase_c_3"/>
    <property type="match status" value="1"/>
</dbReference>
<dbReference type="Gene3D" id="3.30.230.10">
    <property type="match status" value="1"/>
</dbReference>
<dbReference type="InterPro" id="IPR002099">
    <property type="entry name" value="MutL/Mlh/PMS"/>
</dbReference>
<feature type="compositionally biased region" description="Basic and acidic residues" evidence="3">
    <location>
        <begin position="393"/>
        <end position="403"/>
    </location>
</feature>
<name>A0A1I7Z4F3_9BILA</name>